<dbReference type="Pfam" id="PF13279">
    <property type="entry name" value="4HBT_2"/>
    <property type="match status" value="1"/>
</dbReference>
<reference evidence="3" key="1">
    <citation type="submission" date="2016-10" db="EMBL/GenBank/DDBJ databases">
        <title>Sequence of Gallionella enrichment culture.</title>
        <authorList>
            <person name="Poehlein A."/>
            <person name="Muehling M."/>
            <person name="Daniel R."/>
        </authorList>
    </citation>
    <scope>NUCLEOTIDE SEQUENCE</scope>
</reference>
<dbReference type="SUPFAM" id="SSF54637">
    <property type="entry name" value="Thioesterase/thiol ester dehydrase-isomerase"/>
    <property type="match status" value="1"/>
</dbReference>
<name>A0A1J5QS21_9ZZZZ</name>
<comment type="similarity">
    <text evidence="1">Belongs to the 4-hydroxybenzoyl-CoA thioesterase family.</text>
</comment>
<dbReference type="AlphaFoldDB" id="A0A1J5QS21"/>
<evidence type="ECO:0000256" key="1">
    <source>
        <dbReference type="ARBA" id="ARBA00005953"/>
    </source>
</evidence>
<sequence length="144" mass="16262">MRLNLPEQRKLVFESVVPIRWGDMDAYGHVNNTVYFRYMEIARIDWLDSIAARIDAPGQGIVVVNAFCNFHAQLHYPGELSVRMSVANPGRSSFETYYEIHRRDDAATLYASGGAKTVWIDHARRRSAPLPEALRELLAVDAAG</sequence>
<dbReference type="PANTHER" id="PTHR31793">
    <property type="entry name" value="4-HYDROXYBENZOYL-COA THIOESTERASE FAMILY MEMBER"/>
    <property type="match status" value="1"/>
</dbReference>
<dbReference type="EC" id="3.1.-.-" evidence="3"/>
<proteinExistence type="inferred from homology"/>
<dbReference type="CDD" id="cd00586">
    <property type="entry name" value="4HBT"/>
    <property type="match status" value="1"/>
</dbReference>
<dbReference type="InterPro" id="IPR050563">
    <property type="entry name" value="4-hydroxybenzoyl-CoA_TE"/>
</dbReference>
<gene>
    <name evidence="3" type="ORF">GALL_395650</name>
</gene>
<evidence type="ECO:0000256" key="2">
    <source>
        <dbReference type="ARBA" id="ARBA00022801"/>
    </source>
</evidence>
<evidence type="ECO:0000313" key="3">
    <source>
        <dbReference type="EMBL" id="OIQ78725.1"/>
    </source>
</evidence>
<comment type="caution">
    <text evidence="3">The sequence shown here is derived from an EMBL/GenBank/DDBJ whole genome shotgun (WGS) entry which is preliminary data.</text>
</comment>
<accession>A0A1J5QS21</accession>
<dbReference type="InterPro" id="IPR029069">
    <property type="entry name" value="HotDog_dom_sf"/>
</dbReference>
<protein>
    <submittedName>
        <fullName evidence="3">Putative esterase</fullName>
        <ecNumber evidence="3">3.1.-.-</ecNumber>
    </submittedName>
</protein>
<dbReference type="PANTHER" id="PTHR31793:SF27">
    <property type="entry name" value="NOVEL THIOESTERASE SUPERFAMILY DOMAIN AND SAPOSIN A-TYPE DOMAIN CONTAINING PROTEIN (0610012H03RIK)"/>
    <property type="match status" value="1"/>
</dbReference>
<keyword evidence="2 3" id="KW-0378">Hydrolase</keyword>
<dbReference type="EMBL" id="MLJW01001347">
    <property type="protein sequence ID" value="OIQ78725.1"/>
    <property type="molecule type" value="Genomic_DNA"/>
</dbReference>
<dbReference type="Gene3D" id="3.10.129.10">
    <property type="entry name" value="Hotdog Thioesterase"/>
    <property type="match status" value="1"/>
</dbReference>
<organism evidence="3">
    <name type="scientific">mine drainage metagenome</name>
    <dbReference type="NCBI Taxonomy" id="410659"/>
    <lineage>
        <taxon>unclassified sequences</taxon>
        <taxon>metagenomes</taxon>
        <taxon>ecological metagenomes</taxon>
    </lineage>
</organism>
<dbReference type="GO" id="GO:0047617">
    <property type="term" value="F:fatty acyl-CoA hydrolase activity"/>
    <property type="evidence" value="ECO:0007669"/>
    <property type="project" value="TreeGrafter"/>
</dbReference>